<feature type="transmembrane region" description="Helical" evidence="1">
    <location>
        <begin position="302"/>
        <end position="320"/>
    </location>
</feature>
<organism evidence="3 4">
    <name type="scientific">Candidatus Desantisbacteria bacterium CG2_30_40_21</name>
    <dbReference type="NCBI Taxonomy" id="1817895"/>
    <lineage>
        <taxon>Bacteria</taxon>
        <taxon>Candidatus Desantisiibacteriota</taxon>
    </lineage>
</organism>
<dbReference type="EMBL" id="MNYI01000059">
    <property type="protein sequence ID" value="OIP42130.1"/>
    <property type="molecule type" value="Genomic_DNA"/>
</dbReference>
<evidence type="ECO:0000256" key="1">
    <source>
        <dbReference type="SAM" id="Phobius"/>
    </source>
</evidence>
<dbReference type="Pfam" id="PF05226">
    <property type="entry name" value="CHASE2"/>
    <property type="match status" value="1"/>
</dbReference>
<feature type="domain" description="CHASE2" evidence="2">
    <location>
        <begin position="28"/>
        <end position="319"/>
    </location>
</feature>
<proteinExistence type="predicted"/>
<protein>
    <recommendedName>
        <fullName evidence="2">CHASE2 domain-containing protein</fullName>
    </recommendedName>
</protein>
<comment type="caution">
    <text evidence="3">The sequence shown here is derived from an EMBL/GenBank/DDBJ whole genome shotgun (WGS) entry which is preliminary data.</text>
</comment>
<reference evidence="3 4" key="1">
    <citation type="journal article" date="2016" name="Environ. Microbiol.">
        <title>Genomic resolution of a cold subsurface aquifer community provides metabolic insights for novel microbes adapted to high CO concentrations.</title>
        <authorList>
            <person name="Probst A.J."/>
            <person name="Castelle C.J."/>
            <person name="Singh A."/>
            <person name="Brown C.T."/>
            <person name="Anantharaman K."/>
            <person name="Sharon I."/>
            <person name="Hug L.A."/>
            <person name="Burstein D."/>
            <person name="Emerson J.B."/>
            <person name="Thomas B.C."/>
            <person name="Banfield J.F."/>
        </authorList>
    </citation>
    <scope>NUCLEOTIDE SEQUENCE [LARGE SCALE GENOMIC DNA]</scope>
    <source>
        <strain evidence="3">CG2_30_40_21</strain>
    </source>
</reference>
<gene>
    <name evidence="3" type="ORF">AUJ95_02095</name>
</gene>
<dbReference type="InterPro" id="IPR011990">
    <property type="entry name" value="TPR-like_helical_dom_sf"/>
</dbReference>
<evidence type="ECO:0000313" key="4">
    <source>
        <dbReference type="Proteomes" id="UP000183085"/>
    </source>
</evidence>
<dbReference type="Gene3D" id="1.25.40.10">
    <property type="entry name" value="Tetratricopeptide repeat domain"/>
    <property type="match status" value="1"/>
</dbReference>
<keyword evidence="1" id="KW-0812">Transmembrane</keyword>
<feature type="transmembrane region" description="Helical" evidence="1">
    <location>
        <begin position="327"/>
        <end position="349"/>
    </location>
</feature>
<dbReference type="SUPFAM" id="SSF48452">
    <property type="entry name" value="TPR-like"/>
    <property type="match status" value="1"/>
</dbReference>
<dbReference type="InterPro" id="IPR007890">
    <property type="entry name" value="CHASE2"/>
</dbReference>
<dbReference type="Proteomes" id="UP000183085">
    <property type="component" value="Unassembled WGS sequence"/>
</dbReference>
<dbReference type="SMART" id="SM01080">
    <property type="entry name" value="CHASE2"/>
    <property type="match status" value="1"/>
</dbReference>
<evidence type="ECO:0000313" key="3">
    <source>
        <dbReference type="EMBL" id="OIP42130.1"/>
    </source>
</evidence>
<dbReference type="STRING" id="1817895.AUJ95_02095"/>
<accession>A0A1J5EBE5</accession>
<evidence type="ECO:0000259" key="2">
    <source>
        <dbReference type="SMART" id="SM01080"/>
    </source>
</evidence>
<name>A0A1J5EBE5_9BACT</name>
<keyword evidence="1" id="KW-1133">Transmembrane helix</keyword>
<keyword evidence="1" id="KW-0472">Membrane</keyword>
<feature type="transmembrane region" description="Helical" evidence="1">
    <location>
        <begin position="355"/>
        <end position="376"/>
    </location>
</feature>
<sequence>MKKNIIISACLGLITSLAVILLFNIPILGTINAKCIDIMFKLRGDIDIHRDIVLLEIDDKTIDAYGSCPLKKDIYARIVEVLSKARVKAIGFDMSFSDVDGKNDSYFASAITNAGNVSLGFEFKPDHIIKDKNILVTSHALLPNPRLLTGARSVGHISILSDNDGIVRHIPLLIKYGDKTYPCLPLQMVVDSLNISSIGFDHNGILLDKFRIPTDESGQMSVNYSNNGFRRYSLSDIIDSQGNILIDPFYFRNKMVLIGPVSKTNCEFSHIPTGNNVPPLYIHANILNNILTGNFLTPIPDVINNGSLLLIGLGLGIILISLPYGNAVLFTACGCFFYILSGFISLKYGGLALPLLPPIVAAIIISVITGIYRHLFSLNDIDKLTRKMRLNESKIGILQRENEKIGLKLNPSFRIDFGTREIWYPSTAQNAIKIPRDFEHPLRILECLVHERWGSDRPEIHWIEGFIIYHDSWTKDYPVDPSQAFDAFVAQLNMDLFGREIGIKKKVIMSTEHGYYSLSSDIRCESNVKNSIRSFKKAYELFQANNLEDAEEGLEQAVSFDAKNIRFLTLLGDVRNKLGKQKEAMDGFVAAYQVLTREIEKIKGAMNIFEIREDGLLKAIKGEKRRLIWKGIDSEKAKIQERIEKLIGLSDYLVIKLLSGVRIIDDGESVMALLMDSALIISIRDEVYSSLLERGLSVDDTMFETTWEKILYPVIKNDVREINSIVIELKKELKSWLRYRSLEHLISISIEPKQLHDLCLLWDMEDRFQSDELSVTQEEVLKEFGWGARYYYSLKETEKRLTEGEDLEQNNL</sequence>
<dbReference type="AlphaFoldDB" id="A0A1J5EBE5"/>